<dbReference type="Proteomes" id="UP001157502">
    <property type="component" value="Chromosome 13"/>
</dbReference>
<reference evidence="1" key="1">
    <citation type="submission" date="2021-05" db="EMBL/GenBank/DDBJ databases">
        <authorList>
            <person name="Pan Q."/>
            <person name="Jouanno E."/>
            <person name="Zahm M."/>
            <person name="Klopp C."/>
            <person name="Cabau C."/>
            <person name="Louis A."/>
            <person name="Berthelot C."/>
            <person name="Parey E."/>
            <person name="Roest Crollius H."/>
            <person name="Montfort J."/>
            <person name="Robinson-Rechavi M."/>
            <person name="Bouchez O."/>
            <person name="Lampietro C."/>
            <person name="Lopez Roques C."/>
            <person name="Donnadieu C."/>
            <person name="Postlethwait J."/>
            <person name="Bobe J."/>
            <person name="Dillon D."/>
            <person name="Chandos A."/>
            <person name="von Hippel F."/>
            <person name="Guiguen Y."/>
        </authorList>
    </citation>
    <scope>NUCLEOTIDE SEQUENCE</scope>
    <source>
        <strain evidence="1">YG-Jan2019</strain>
    </source>
</reference>
<keyword evidence="2" id="KW-1185">Reference proteome</keyword>
<evidence type="ECO:0000313" key="1">
    <source>
        <dbReference type="EMBL" id="KAJ8002725.1"/>
    </source>
</evidence>
<proteinExistence type="predicted"/>
<protein>
    <submittedName>
        <fullName evidence="1">Uncharacterized protein</fullName>
    </submittedName>
</protein>
<dbReference type="EMBL" id="CM055740">
    <property type="protein sequence ID" value="KAJ8002725.1"/>
    <property type="molecule type" value="Genomic_DNA"/>
</dbReference>
<gene>
    <name evidence="1" type="ORF">DPEC_G00161930</name>
</gene>
<sequence>MTWQLELEGLIARKHQGHPKVVRKVRKRRVQMVEGQGVRQETESHHRKSEEKDQLREDMEWQRRVEREKKKKSVREQWEQ</sequence>
<evidence type="ECO:0000313" key="2">
    <source>
        <dbReference type="Proteomes" id="UP001157502"/>
    </source>
</evidence>
<organism evidence="1 2">
    <name type="scientific">Dallia pectoralis</name>
    <name type="common">Alaska blackfish</name>
    <dbReference type="NCBI Taxonomy" id="75939"/>
    <lineage>
        <taxon>Eukaryota</taxon>
        <taxon>Metazoa</taxon>
        <taxon>Chordata</taxon>
        <taxon>Craniata</taxon>
        <taxon>Vertebrata</taxon>
        <taxon>Euteleostomi</taxon>
        <taxon>Actinopterygii</taxon>
        <taxon>Neopterygii</taxon>
        <taxon>Teleostei</taxon>
        <taxon>Protacanthopterygii</taxon>
        <taxon>Esociformes</taxon>
        <taxon>Umbridae</taxon>
        <taxon>Dallia</taxon>
    </lineage>
</organism>
<comment type="caution">
    <text evidence="1">The sequence shown here is derived from an EMBL/GenBank/DDBJ whole genome shotgun (WGS) entry which is preliminary data.</text>
</comment>
<accession>A0ACC2GGY6</accession>
<name>A0ACC2GGY6_DALPE</name>